<feature type="domain" description="STAS" evidence="1">
    <location>
        <begin position="43"/>
        <end position="126"/>
    </location>
</feature>
<keyword evidence="3" id="KW-1185">Reference proteome</keyword>
<name>C0XQT2_CORLD</name>
<dbReference type="InterPro" id="IPR036513">
    <property type="entry name" value="STAS_dom_sf"/>
</dbReference>
<evidence type="ECO:0000313" key="2">
    <source>
        <dbReference type="EMBL" id="EEI17384.1"/>
    </source>
</evidence>
<dbReference type="AlphaFoldDB" id="C0XQT2"/>
<evidence type="ECO:0000313" key="3">
    <source>
        <dbReference type="Proteomes" id="UP000006196"/>
    </source>
</evidence>
<dbReference type="Pfam" id="PF01740">
    <property type="entry name" value="STAS"/>
    <property type="match status" value="1"/>
</dbReference>
<comment type="caution">
    <text evidence="2">The sequence shown here is derived from an EMBL/GenBank/DDBJ whole genome shotgun (WGS) entry which is preliminary data.</text>
</comment>
<sequence length="126" mass="13962">MALIISRRSSYCPNFATAPHIVSIEKVSEIDTDHDGQIDTRTYRVYGQLFWASSNDLVYQFDYTDSANHIVIDLIAAEIWDASTVATLDAITQKFQDKGKTVSIIGLDGPSQDRLDRLSGRLGAGH</sequence>
<dbReference type="EMBL" id="ACHJ01000072">
    <property type="protein sequence ID" value="EEI17384.1"/>
    <property type="molecule type" value="Genomic_DNA"/>
</dbReference>
<reference evidence="2" key="1">
    <citation type="submission" date="2009-01" db="EMBL/GenBank/DDBJ databases">
        <authorList>
            <person name="Qin X."/>
            <person name="Bachman B."/>
            <person name="Battles P."/>
            <person name="Bell A."/>
            <person name="Bess C."/>
            <person name="Bickham C."/>
            <person name="Chaboub L."/>
            <person name="Chen D."/>
            <person name="Coyle M."/>
            <person name="Deiros D.R."/>
            <person name="Dinh H."/>
            <person name="Forbes L."/>
            <person name="Fowler G."/>
            <person name="Francisco L."/>
            <person name="Fu Q."/>
            <person name="Gubbala S."/>
            <person name="Hale W."/>
            <person name="Han Y."/>
            <person name="Hemphill L."/>
            <person name="Highlander S.K."/>
            <person name="Hirani K."/>
            <person name="Hogues M."/>
            <person name="Jackson L."/>
            <person name="Jakkamsetti A."/>
            <person name="Javaid M."/>
            <person name="Jiang H."/>
            <person name="Korchina V."/>
            <person name="Kovar C."/>
            <person name="Lara F."/>
            <person name="Lee S."/>
            <person name="Mata R."/>
            <person name="Mathew T."/>
            <person name="Moen C."/>
            <person name="Morales K."/>
            <person name="Munidasa M."/>
            <person name="Nazareth L."/>
            <person name="Ngo R."/>
            <person name="Nguyen L."/>
            <person name="Okwuonu G."/>
            <person name="Ongeri F."/>
            <person name="Patil S."/>
            <person name="Petrosino J."/>
            <person name="Pham C."/>
            <person name="Pham P."/>
            <person name="Pu L.-L."/>
            <person name="Puazo M."/>
            <person name="Raj R."/>
            <person name="Reid J."/>
            <person name="Rouhana J."/>
            <person name="Saada N."/>
            <person name="Shang Y."/>
            <person name="Simmons D."/>
            <person name="Thornton R."/>
            <person name="Warren J."/>
            <person name="Weissenberger G."/>
            <person name="Zhang J."/>
            <person name="Zhang L."/>
            <person name="Zhou C."/>
            <person name="Zhu D."/>
            <person name="Muzny D."/>
            <person name="Worley K."/>
            <person name="Gibbs R."/>
        </authorList>
    </citation>
    <scope>NUCLEOTIDE SEQUENCE [LARGE SCALE GENOMIC DNA]</scope>
    <source>
        <strain evidence="2">DSM 44291</strain>
    </source>
</reference>
<dbReference type="STRING" id="525263.HMPREF0298_0802"/>
<dbReference type="InterPro" id="IPR002645">
    <property type="entry name" value="STAS_dom"/>
</dbReference>
<dbReference type="HOGENOM" id="CLU_1977807_0_0_11"/>
<evidence type="ECO:0000259" key="1">
    <source>
        <dbReference type="PROSITE" id="PS50801"/>
    </source>
</evidence>
<dbReference type="eggNOG" id="COG0659">
    <property type="taxonomic scope" value="Bacteria"/>
</dbReference>
<gene>
    <name evidence="2" type="ORF">HMPREF0298_0802</name>
</gene>
<dbReference type="SUPFAM" id="SSF52091">
    <property type="entry name" value="SpoIIaa-like"/>
    <property type="match status" value="1"/>
</dbReference>
<proteinExistence type="predicted"/>
<dbReference type="Proteomes" id="UP000006196">
    <property type="component" value="Unassembled WGS sequence"/>
</dbReference>
<dbReference type="Gene3D" id="3.30.750.24">
    <property type="entry name" value="STAS domain"/>
    <property type="match status" value="1"/>
</dbReference>
<accession>C0XQT2</accession>
<dbReference type="PROSITE" id="PS50801">
    <property type="entry name" value="STAS"/>
    <property type="match status" value="1"/>
</dbReference>
<protein>
    <recommendedName>
        <fullName evidence="1">STAS domain-containing protein</fullName>
    </recommendedName>
</protein>
<organism evidence="2 3">
    <name type="scientific">Corynebacterium lipophiloflavum (strain ATCC 700352 / DSM 44291 / CCUG 37336 / JCM 10383 / DMMZ 1944)</name>
    <dbReference type="NCBI Taxonomy" id="525263"/>
    <lineage>
        <taxon>Bacteria</taxon>
        <taxon>Bacillati</taxon>
        <taxon>Actinomycetota</taxon>
        <taxon>Actinomycetes</taxon>
        <taxon>Mycobacteriales</taxon>
        <taxon>Corynebacteriaceae</taxon>
        <taxon>Corynebacterium</taxon>
    </lineage>
</organism>